<sequence>MELVTDIKYKANDCFYSFIYAFSKTDPNVFWFKSYDLAYIFKFPNQNIVLQKFVSESNIQMWHFLNPKPDLSYRIHPYTRFVNLAGCLELLAYVSADNSIPFLNWLTTKILSKTPDKPEYLNPQACPANQHCVYIATSDQYKKRGYYYVGFTSNLSEALKSLNNCRLPDNQIYFAYVSIFDERNKSILLKKLKPHLTTFGMINVSDIDHIINYISEFFKMLNF</sequence>
<reference evidence="2 3" key="1">
    <citation type="submission" date="2015-04" db="EMBL/GenBank/DDBJ databases">
        <title>Diachasmimorpha longicaudata entomopoxvirus genome.</title>
        <authorList>
            <person name="Coffman K.A."/>
            <person name="Burke G.R."/>
        </authorList>
    </citation>
    <scope>NUCLEOTIDE SEQUENCE [LARGE SCALE GENOMIC DNA]</scope>
</reference>
<name>A0A7R5WG51_9POXV</name>
<evidence type="ECO:0000259" key="1">
    <source>
        <dbReference type="PROSITE" id="PS51750"/>
    </source>
</evidence>
<keyword evidence="3" id="KW-1185">Reference proteome</keyword>
<dbReference type="Pfam" id="PF02498">
    <property type="entry name" value="Bro-N"/>
    <property type="match status" value="1"/>
</dbReference>
<dbReference type="EMBL" id="KR095315">
    <property type="protein sequence ID" value="AKS26400.1"/>
    <property type="molecule type" value="Genomic_DNA"/>
</dbReference>
<feature type="domain" description="Bro-N" evidence="1">
    <location>
        <begin position="6"/>
        <end position="118"/>
    </location>
</feature>
<evidence type="ECO:0000313" key="3">
    <source>
        <dbReference type="Proteomes" id="UP000593702"/>
    </source>
</evidence>
<accession>A0A7R5WG51</accession>
<dbReference type="InterPro" id="IPR003497">
    <property type="entry name" value="BRO_N_domain"/>
</dbReference>
<evidence type="ECO:0000313" key="2">
    <source>
        <dbReference type="EMBL" id="AKS26400.1"/>
    </source>
</evidence>
<dbReference type="Proteomes" id="UP000593702">
    <property type="component" value="Segment"/>
</dbReference>
<protein>
    <submittedName>
        <fullName evidence="2">Putative Bro-N domain-containing protein 14</fullName>
    </submittedName>
</protein>
<gene>
    <name evidence="2" type="ORF">DLEV_109</name>
</gene>
<proteinExistence type="predicted"/>
<organism evidence="2 3">
    <name type="scientific">Diachasmimorpha longicaudata entomopoxvirus</name>
    <dbReference type="NCBI Taxonomy" id="109981"/>
    <lineage>
        <taxon>Viruses</taxon>
        <taxon>Varidnaviria</taxon>
        <taxon>Bamfordvirae</taxon>
        <taxon>Nucleocytoviricota</taxon>
        <taxon>Pokkesviricetes</taxon>
        <taxon>Chitovirales</taxon>
        <taxon>Poxviridae</taxon>
        <taxon>Entomopoxvirinae</taxon>
        <taxon>Epsilonentomopoxvirus</taxon>
        <taxon>Epsilonentomopoxvirus dlongicaudata</taxon>
        <taxon>Diachasmimorpha entomopoxvirus</taxon>
    </lineage>
</organism>
<dbReference type="PROSITE" id="PS51750">
    <property type="entry name" value="BRO_N"/>
    <property type="match status" value="1"/>
</dbReference>